<dbReference type="OrthoDB" id="9940463at2"/>
<gene>
    <name evidence="1" type="ORF">LFYK43_10790</name>
</gene>
<keyword evidence="2" id="KW-1185">Reference proteome</keyword>
<sequence length="97" mass="11321">MTVNDLYLDRLQEQQDRYSSEWQRQFGRCNIPEPPEPLIDFGGDRITEDEVWMTDDGLVPLSQIFAYCKDAIDEDVPDLETAIKLVENDGGYEYEQQ</sequence>
<evidence type="ECO:0000313" key="1">
    <source>
        <dbReference type="EMBL" id="GBG94620.1"/>
    </source>
</evidence>
<name>A0A401ISV2_9LACO</name>
<protein>
    <submittedName>
        <fullName evidence="1">Uncharacterized protein</fullName>
    </submittedName>
</protein>
<accession>A0A401ISV2</accession>
<evidence type="ECO:0000313" key="2">
    <source>
        <dbReference type="Proteomes" id="UP000286848"/>
    </source>
</evidence>
<dbReference type="RefSeq" id="WP_124976193.1">
    <property type="nucleotide sequence ID" value="NZ_BFFP01000015.1"/>
</dbReference>
<dbReference type="EMBL" id="BFFP01000015">
    <property type="protein sequence ID" value="GBG94620.1"/>
    <property type="molecule type" value="Genomic_DNA"/>
</dbReference>
<reference evidence="1 2" key="1">
    <citation type="journal article" date="2019" name="Int. J. Syst. Evol. Microbiol.">
        <title>Lactobacillus salitolerans sp. nov., a novel lactic acid bacterium isolated from spent mushroom substrates.</title>
        <authorList>
            <person name="Tohno M."/>
            <person name="Tanizawa Y."/>
            <person name="Kojima Y."/>
            <person name="Sakamoto M."/>
            <person name="Nakamura Y."/>
            <person name="Ohkuma M."/>
            <person name="Kobayashi H."/>
        </authorList>
    </citation>
    <scope>NUCLEOTIDE SEQUENCE [LARGE SCALE GENOMIC DNA]</scope>
    <source>
        <strain evidence="1 2">YK43</strain>
    </source>
</reference>
<dbReference type="Proteomes" id="UP000286848">
    <property type="component" value="Unassembled WGS sequence"/>
</dbReference>
<dbReference type="AlphaFoldDB" id="A0A401ISV2"/>
<comment type="caution">
    <text evidence="1">The sequence shown here is derived from an EMBL/GenBank/DDBJ whole genome shotgun (WGS) entry which is preliminary data.</text>
</comment>
<organism evidence="1 2">
    <name type="scientific">Ligilactobacillus salitolerans</name>
    <dbReference type="NCBI Taxonomy" id="1808352"/>
    <lineage>
        <taxon>Bacteria</taxon>
        <taxon>Bacillati</taxon>
        <taxon>Bacillota</taxon>
        <taxon>Bacilli</taxon>
        <taxon>Lactobacillales</taxon>
        <taxon>Lactobacillaceae</taxon>
        <taxon>Ligilactobacillus</taxon>
    </lineage>
</organism>
<proteinExistence type="predicted"/>